<dbReference type="Pfam" id="PF10601">
    <property type="entry name" value="zf-LITAF-like"/>
    <property type="match status" value="1"/>
</dbReference>
<feature type="compositionally biased region" description="Low complexity" evidence="6">
    <location>
        <begin position="16"/>
        <end position="33"/>
    </location>
</feature>
<keyword evidence="4" id="KW-0862">Zinc</keyword>
<feature type="domain" description="LITAF" evidence="7">
    <location>
        <begin position="85"/>
        <end position="166"/>
    </location>
</feature>
<evidence type="ECO:0000259" key="7">
    <source>
        <dbReference type="PROSITE" id="PS51837"/>
    </source>
</evidence>
<organism evidence="8 9">
    <name type="scientific">Glarea lozoyensis (strain ATCC 20868 / MF5171)</name>
    <dbReference type="NCBI Taxonomy" id="1116229"/>
    <lineage>
        <taxon>Eukaryota</taxon>
        <taxon>Fungi</taxon>
        <taxon>Dikarya</taxon>
        <taxon>Ascomycota</taxon>
        <taxon>Pezizomycotina</taxon>
        <taxon>Leotiomycetes</taxon>
        <taxon>Helotiales</taxon>
        <taxon>Helotiaceae</taxon>
        <taxon>Glarea</taxon>
    </lineage>
</organism>
<keyword evidence="9" id="KW-1185">Reference proteome</keyword>
<dbReference type="RefSeq" id="XP_008078178.1">
    <property type="nucleotide sequence ID" value="XM_008079987.1"/>
</dbReference>
<accession>S3DTB3</accession>
<protein>
    <submittedName>
        <fullName evidence="8">Lipopolysaccharide-induced transcription factor regulating tumor necrosis factor alpha, putative</fullName>
    </submittedName>
</protein>
<evidence type="ECO:0000256" key="1">
    <source>
        <dbReference type="ARBA" id="ARBA00004170"/>
    </source>
</evidence>
<reference evidence="8 9" key="1">
    <citation type="journal article" date="2013" name="BMC Genomics">
        <title>Genomics-driven discovery of the pneumocandin biosynthetic gene cluster in the fungus Glarea lozoyensis.</title>
        <authorList>
            <person name="Chen L."/>
            <person name="Yue Q."/>
            <person name="Zhang X."/>
            <person name="Xiang M."/>
            <person name="Wang C."/>
            <person name="Li S."/>
            <person name="Che Y."/>
            <person name="Ortiz-Lopez F.J."/>
            <person name="Bills G.F."/>
            <person name="Liu X."/>
            <person name="An Z."/>
        </authorList>
    </citation>
    <scope>NUCLEOTIDE SEQUENCE [LARGE SCALE GENOMIC DNA]</scope>
    <source>
        <strain evidence="9">ATCC 20868 / MF5171</strain>
    </source>
</reference>
<dbReference type="GO" id="GO:0016020">
    <property type="term" value="C:membrane"/>
    <property type="evidence" value="ECO:0007669"/>
    <property type="project" value="UniProtKB-SubCell"/>
</dbReference>
<evidence type="ECO:0000256" key="6">
    <source>
        <dbReference type="SAM" id="MobiDB-lite"/>
    </source>
</evidence>
<dbReference type="Proteomes" id="UP000016922">
    <property type="component" value="Unassembled WGS sequence"/>
</dbReference>
<gene>
    <name evidence="8" type="ORF">GLAREA_10887</name>
</gene>
<dbReference type="AlphaFoldDB" id="S3DTB3"/>
<name>S3DTB3_GLAL2</name>
<dbReference type="KEGG" id="glz:GLAREA_10887"/>
<feature type="compositionally biased region" description="Polar residues" evidence="6">
    <location>
        <begin position="62"/>
        <end position="73"/>
    </location>
</feature>
<dbReference type="EMBL" id="KE145355">
    <property type="protein sequence ID" value="EPE35191.1"/>
    <property type="molecule type" value="Genomic_DNA"/>
</dbReference>
<dbReference type="PROSITE" id="PS51837">
    <property type="entry name" value="LITAF"/>
    <property type="match status" value="1"/>
</dbReference>
<dbReference type="InterPro" id="IPR037519">
    <property type="entry name" value="LITAF_fam"/>
</dbReference>
<comment type="subcellular location">
    <subcellularLocation>
        <location evidence="1">Membrane</location>
        <topology evidence="1">Peripheral membrane protein</topology>
    </subcellularLocation>
</comment>
<evidence type="ECO:0000313" key="9">
    <source>
        <dbReference type="Proteomes" id="UP000016922"/>
    </source>
</evidence>
<dbReference type="OMA" id="IPYMMSS"/>
<feature type="region of interest" description="Disordered" evidence="6">
    <location>
        <begin position="1"/>
        <end position="90"/>
    </location>
</feature>
<evidence type="ECO:0000256" key="5">
    <source>
        <dbReference type="ARBA" id="ARBA00023136"/>
    </source>
</evidence>
<feature type="compositionally biased region" description="Polar residues" evidence="6">
    <location>
        <begin position="35"/>
        <end position="49"/>
    </location>
</feature>
<sequence>MDSKTTPQTDLHHQQPHQTQPTLQPLAQPLHHQQATEIPQSDHQINQQHPIEMSAPPPSYAQEKTNPQHSNGAPPTHAQGGPPRNLYTHASPLNTLQSVPTPVDCPFCGVRELTRTEFVSGGTTHGSALLLCCCFCLGCIPYIGSWLKDCEHNCGHCGQLLAVWHRSGRTEVIAHPARQA</sequence>
<dbReference type="PANTHER" id="PTHR23292">
    <property type="entry name" value="LIPOPOLYSACCHARIDE-INDUCED TUMOR NECROSIS FACTOR-ALPHA FACTOR"/>
    <property type="match status" value="1"/>
</dbReference>
<evidence type="ECO:0000256" key="2">
    <source>
        <dbReference type="ARBA" id="ARBA00005975"/>
    </source>
</evidence>
<dbReference type="STRING" id="1116229.S3DTB3"/>
<dbReference type="GeneID" id="19469932"/>
<dbReference type="eggNOG" id="ENOG502S7BR">
    <property type="taxonomic scope" value="Eukaryota"/>
</dbReference>
<dbReference type="SMART" id="SM00714">
    <property type="entry name" value="LITAF"/>
    <property type="match status" value="1"/>
</dbReference>
<evidence type="ECO:0000256" key="4">
    <source>
        <dbReference type="ARBA" id="ARBA00022833"/>
    </source>
</evidence>
<dbReference type="InterPro" id="IPR006629">
    <property type="entry name" value="LITAF"/>
</dbReference>
<keyword evidence="5" id="KW-0472">Membrane</keyword>
<dbReference type="GO" id="GO:0008270">
    <property type="term" value="F:zinc ion binding"/>
    <property type="evidence" value="ECO:0007669"/>
    <property type="project" value="TreeGrafter"/>
</dbReference>
<evidence type="ECO:0000256" key="3">
    <source>
        <dbReference type="ARBA" id="ARBA00022723"/>
    </source>
</evidence>
<comment type="similarity">
    <text evidence="2">Belongs to the CDIP1/LITAF family.</text>
</comment>
<dbReference type="PANTHER" id="PTHR23292:SF6">
    <property type="entry name" value="FI16602P1-RELATED"/>
    <property type="match status" value="1"/>
</dbReference>
<proteinExistence type="inferred from homology"/>
<evidence type="ECO:0000313" key="8">
    <source>
        <dbReference type="EMBL" id="EPE35191.1"/>
    </source>
</evidence>
<keyword evidence="3" id="KW-0479">Metal-binding</keyword>
<dbReference type="OrthoDB" id="5599753at2759"/>
<dbReference type="HOGENOM" id="CLU_095549_1_2_1"/>